<name>D8LLF4_ECTSI</name>
<evidence type="ECO:0000313" key="4">
    <source>
        <dbReference type="Proteomes" id="UP000002630"/>
    </source>
</evidence>
<evidence type="ECO:0000313" key="3">
    <source>
        <dbReference type="EMBL" id="CBN77152.1"/>
    </source>
</evidence>
<dbReference type="OrthoDB" id="10371489at2759"/>
<evidence type="ECO:0000259" key="2">
    <source>
        <dbReference type="PROSITE" id="PS50020"/>
    </source>
</evidence>
<accession>D8LLF4</accession>
<dbReference type="InParanoid" id="D8LLF4"/>
<dbReference type="AlphaFoldDB" id="D8LLF4"/>
<feature type="compositionally biased region" description="Basic and acidic residues" evidence="1">
    <location>
        <begin position="19"/>
        <end position="37"/>
    </location>
</feature>
<dbReference type="PROSITE" id="PS50020">
    <property type="entry name" value="WW_DOMAIN_2"/>
    <property type="match status" value="1"/>
</dbReference>
<feature type="region of interest" description="Disordered" evidence="1">
    <location>
        <begin position="1"/>
        <end position="37"/>
    </location>
</feature>
<dbReference type="Proteomes" id="UP000002630">
    <property type="component" value="Linkage Group LG20"/>
</dbReference>
<keyword evidence="4" id="KW-1185">Reference proteome</keyword>
<dbReference type="InterPro" id="IPR001202">
    <property type="entry name" value="WW_dom"/>
</dbReference>
<dbReference type="EMBL" id="FN648553">
    <property type="protein sequence ID" value="CBN77152.1"/>
    <property type="molecule type" value="Genomic_DNA"/>
</dbReference>
<proteinExistence type="predicted"/>
<dbReference type="EMBL" id="FN649745">
    <property type="protein sequence ID" value="CBN77152.1"/>
    <property type="molecule type" value="Genomic_DNA"/>
</dbReference>
<reference evidence="3 4" key="1">
    <citation type="journal article" date="2010" name="Nature">
        <title>The Ectocarpus genome and the independent evolution of multicellularity in brown algae.</title>
        <authorList>
            <person name="Cock J.M."/>
            <person name="Sterck L."/>
            <person name="Rouze P."/>
            <person name="Scornet D."/>
            <person name="Allen A.E."/>
            <person name="Amoutzias G."/>
            <person name="Anthouard V."/>
            <person name="Artiguenave F."/>
            <person name="Aury J.M."/>
            <person name="Badger J.H."/>
            <person name="Beszteri B."/>
            <person name="Billiau K."/>
            <person name="Bonnet E."/>
            <person name="Bothwell J.H."/>
            <person name="Bowler C."/>
            <person name="Boyen C."/>
            <person name="Brownlee C."/>
            <person name="Carrano C.J."/>
            <person name="Charrier B."/>
            <person name="Cho G.Y."/>
            <person name="Coelho S.M."/>
            <person name="Collen J."/>
            <person name="Corre E."/>
            <person name="Da Silva C."/>
            <person name="Delage L."/>
            <person name="Delaroque N."/>
            <person name="Dittami S.M."/>
            <person name="Doulbeau S."/>
            <person name="Elias M."/>
            <person name="Farnham G."/>
            <person name="Gachon C.M."/>
            <person name="Gschloessl B."/>
            <person name="Heesch S."/>
            <person name="Jabbari K."/>
            <person name="Jubin C."/>
            <person name="Kawai H."/>
            <person name="Kimura K."/>
            <person name="Kloareg B."/>
            <person name="Kupper F.C."/>
            <person name="Lang D."/>
            <person name="Le Bail A."/>
            <person name="Leblanc C."/>
            <person name="Lerouge P."/>
            <person name="Lohr M."/>
            <person name="Lopez P.J."/>
            <person name="Martens C."/>
            <person name="Maumus F."/>
            <person name="Michel G."/>
            <person name="Miranda-Saavedra D."/>
            <person name="Morales J."/>
            <person name="Moreau H."/>
            <person name="Motomura T."/>
            <person name="Nagasato C."/>
            <person name="Napoli C.A."/>
            <person name="Nelson D.R."/>
            <person name="Nyvall-Collen P."/>
            <person name="Peters A.F."/>
            <person name="Pommier C."/>
            <person name="Potin P."/>
            <person name="Poulain J."/>
            <person name="Quesneville H."/>
            <person name="Read B."/>
            <person name="Rensing S.A."/>
            <person name="Ritter A."/>
            <person name="Rousvoal S."/>
            <person name="Samanta M."/>
            <person name="Samson G."/>
            <person name="Schroeder D.C."/>
            <person name="Segurens B."/>
            <person name="Strittmatter M."/>
            <person name="Tonon T."/>
            <person name="Tregear J.W."/>
            <person name="Valentin K."/>
            <person name="von Dassow P."/>
            <person name="Yamagishi T."/>
            <person name="Van de Peer Y."/>
            <person name="Wincker P."/>
        </authorList>
    </citation>
    <scope>NUCLEOTIDE SEQUENCE [LARGE SCALE GENOMIC DNA]</scope>
    <source>
        <strain evidence="4">Ec32 / CCAP1310/4</strain>
    </source>
</reference>
<organism evidence="3 4">
    <name type="scientific">Ectocarpus siliculosus</name>
    <name type="common">Brown alga</name>
    <name type="synonym">Conferva siliculosa</name>
    <dbReference type="NCBI Taxonomy" id="2880"/>
    <lineage>
        <taxon>Eukaryota</taxon>
        <taxon>Sar</taxon>
        <taxon>Stramenopiles</taxon>
        <taxon>Ochrophyta</taxon>
        <taxon>PX clade</taxon>
        <taxon>Phaeophyceae</taxon>
        <taxon>Ectocarpales</taxon>
        <taxon>Ectocarpaceae</taxon>
        <taxon>Ectocarpus</taxon>
    </lineage>
</organism>
<feature type="domain" description="WW" evidence="2">
    <location>
        <begin position="119"/>
        <end position="146"/>
    </location>
</feature>
<gene>
    <name evidence="3" type="ORF">Esi_0036_0140</name>
</gene>
<sequence length="146" mass="16346">MSFFTKGLAGIFNNGKARKKDEGKGSDKKKDKKDEGSWEKLTDVYGRTYWQHSKTGEWHFGYGGGFVPPVGTVNPSPMGYPGGPVFTPSPVPGGTLFPVAVAGPPGKKKEKKEKGKGWWETKYDEEGDRYWEHTVTKKTTYKDPYY</sequence>
<protein>
    <recommendedName>
        <fullName evidence="2">WW domain-containing protein</fullName>
    </recommendedName>
</protein>
<evidence type="ECO:0000256" key="1">
    <source>
        <dbReference type="SAM" id="MobiDB-lite"/>
    </source>
</evidence>